<sequence>MAAPTGKSKPGRSPKECPKHIRIALDSVAASYRPGRDIRRAGWPVGHKKHNVTFVVAPVSPYPEHSCLRLHFQAQIVAKSHRNEVIIRKEEDRK</sequence>
<dbReference type="Proteomes" id="UP000242814">
    <property type="component" value="Unassembled WGS sequence"/>
</dbReference>
<comment type="caution">
    <text evidence="1">The sequence shown here is derived from an EMBL/GenBank/DDBJ whole genome shotgun (WGS) entry which is preliminary data.</text>
</comment>
<evidence type="ECO:0000313" key="1">
    <source>
        <dbReference type="EMBL" id="ODH20832.1"/>
    </source>
</evidence>
<proteinExistence type="predicted"/>
<dbReference type="EMBL" id="LZYO01000273">
    <property type="protein sequence ID" value="ODH20832.1"/>
    <property type="molecule type" value="Genomic_DNA"/>
</dbReference>
<dbReference type="AlphaFoldDB" id="A0A1D2J9B9"/>
<name>A0A1D2J9B9_PARBR</name>
<accession>A0A1D2J9B9</accession>
<gene>
    <name evidence="1" type="ORF">ACO22_05788</name>
</gene>
<evidence type="ECO:0000313" key="2">
    <source>
        <dbReference type="Proteomes" id="UP000242814"/>
    </source>
</evidence>
<reference evidence="1 2" key="1">
    <citation type="submission" date="2016-06" db="EMBL/GenBank/DDBJ databases">
        <authorList>
            <person name="Kjaerup R.B."/>
            <person name="Dalgaard T.S."/>
            <person name="Juul-Madsen H.R."/>
        </authorList>
    </citation>
    <scope>NUCLEOTIDE SEQUENCE [LARGE SCALE GENOMIC DNA]</scope>
    <source>
        <strain evidence="1 2">Pb300</strain>
    </source>
</reference>
<protein>
    <submittedName>
        <fullName evidence="1">Uncharacterized protein</fullName>
    </submittedName>
</protein>
<organism evidence="1 2">
    <name type="scientific">Paracoccidioides brasiliensis</name>
    <dbReference type="NCBI Taxonomy" id="121759"/>
    <lineage>
        <taxon>Eukaryota</taxon>
        <taxon>Fungi</taxon>
        <taxon>Dikarya</taxon>
        <taxon>Ascomycota</taxon>
        <taxon>Pezizomycotina</taxon>
        <taxon>Eurotiomycetes</taxon>
        <taxon>Eurotiomycetidae</taxon>
        <taxon>Onygenales</taxon>
        <taxon>Ajellomycetaceae</taxon>
        <taxon>Paracoccidioides</taxon>
    </lineage>
</organism>